<name>A0A2V4E7W7_9GAMM</name>
<comment type="caution">
    <text evidence="1">The sequence shown here is derived from an EMBL/GenBank/DDBJ whole genome shotgun (WGS) entry which is preliminary data.</text>
</comment>
<gene>
    <name evidence="1" type="ORF">DKK70_11160</name>
</gene>
<reference evidence="1 2" key="1">
    <citation type="submission" date="2018-05" db="EMBL/GenBank/DDBJ databases">
        <title>Reference genomes for bee gut microbiota database.</title>
        <authorList>
            <person name="Ellegaard K.M."/>
        </authorList>
    </citation>
    <scope>NUCLEOTIDE SEQUENCE [LARGE SCALE GENOMIC DNA]</scope>
    <source>
        <strain evidence="1 2">ESL0182</strain>
    </source>
</reference>
<organism evidence="1 2">
    <name type="scientific">Gilliamella apicola</name>
    <dbReference type="NCBI Taxonomy" id="1196095"/>
    <lineage>
        <taxon>Bacteria</taxon>
        <taxon>Pseudomonadati</taxon>
        <taxon>Pseudomonadota</taxon>
        <taxon>Gammaproteobacteria</taxon>
        <taxon>Orbales</taxon>
        <taxon>Orbaceae</taxon>
        <taxon>Gilliamella</taxon>
    </lineage>
</organism>
<proteinExistence type="predicted"/>
<dbReference type="Proteomes" id="UP000247932">
    <property type="component" value="Unassembled WGS sequence"/>
</dbReference>
<protein>
    <recommendedName>
        <fullName evidence="3">DUF3800 domain-containing protein</fullName>
    </recommendedName>
</protein>
<evidence type="ECO:0000313" key="2">
    <source>
        <dbReference type="Proteomes" id="UP000247932"/>
    </source>
</evidence>
<dbReference type="AlphaFoldDB" id="A0A2V4E7W7"/>
<dbReference type="EMBL" id="QGLR01000012">
    <property type="protein sequence ID" value="PXZ06514.1"/>
    <property type="molecule type" value="Genomic_DNA"/>
</dbReference>
<evidence type="ECO:0000313" key="1">
    <source>
        <dbReference type="EMBL" id="PXZ06514.1"/>
    </source>
</evidence>
<dbReference type="OrthoDB" id="9134940at2"/>
<evidence type="ECO:0008006" key="3">
    <source>
        <dbReference type="Google" id="ProtNLM"/>
    </source>
</evidence>
<dbReference type="Pfam" id="PF12686">
    <property type="entry name" value="DUF3800"/>
    <property type="match status" value="1"/>
</dbReference>
<accession>A0A2V4E7W7</accession>
<dbReference type="InterPro" id="IPR024524">
    <property type="entry name" value="DUF3800"/>
</dbReference>
<sequence>MLLRSCMKNKFYIDESGNTGDLVVSEKNSNFSNQEYFTLACVSLQDSRIKHLEEFVENLKLKYKIQAKELKFSKIKSLFGKNIDFVFELLNEIQKKSYFIIEIVDKKYIICANIVNCLIFPPYFQKDLEQEEMDFVHKYLPQWLYDNITLQFLIKFTNIARNPSEIGLKELFDELLILAKNVRDPLSEFIVESITDTMDIFEKFKKCENLDREAYTYFLPLPDISKKGQLIGILPYISSFCNIHARLNHLFHRNLSEVEFIHDNQSYFDDIIKYYHDSAVNNTMDKRKFGFSDFVFTNISSLKFQDDKARIGLQIADIVAGFINKAIPVLLERKDAALDEKEYNTMIRIITLLYSKHSINFVLPPKHNEYLFNYFNFILFNN</sequence>
<keyword evidence="2" id="KW-1185">Reference proteome</keyword>